<dbReference type="SUPFAM" id="SSF69318">
    <property type="entry name" value="Integrin alpha N-terminal domain"/>
    <property type="match status" value="1"/>
</dbReference>
<comment type="caution">
    <text evidence="1">The sequence shown here is derived from an EMBL/GenBank/DDBJ whole genome shotgun (WGS) entry which is preliminary data.</text>
</comment>
<accession>A0A176YXY7</accession>
<sequence length="172" mass="19322">MRYVPKSESRTDPKDQVITQDLVDVLAGREIARFIASQRLGSPRLNAGQNLAVVLVQEFDAALSAPGHKEHIWSINWRVETNPGKPDDYVGYEAWGLFTRVNGALKPFHLAARESWSSGENSNYFYVLATGDLDGDGIDEMVVREMVFEGEEDLVQLWAWERGMPVTISKIP</sequence>
<keyword evidence="2" id="KW-1185">Reference proteome</keyword>
<name>A0A176YXY7_9BRAD</name>
<proteinExistence type="predicted"/>
<evidence type="ECO:0000313" key="2">
    <source>
        <dbReference type="Proteomes" id="UP000077173"/>
    </source>
</evidence>
<evidence type="ECO:0000313" key="1">
    <source>
        <dbReference type="EMBL" id="OAF11632.1"/>
    </source>
</evidence>
<reference evidence="1 2" key="1">
    <citation type="submission" date="2016-02" db="EMBL/GenBank/DDBJ databases">
        <title>Draft genome sequence of the strain BR 10247T Bradyrhizobium neotropicale isolated from nodules of Centrolobium paraense.</title>
        <authorList>
            <person name="Simoes-Araujo J.L."/>
            <person name="Barauna A.C."/>
            <person name="Silva K."/>
            <person name="Zilli J.E."/>
        </authorList>
    </citation>
    <scope>NUCLEOTIDE SEQUENCE [LARGE SCALE GENOMIC DNA]</scope>
    <source>
        <strain evidence="1 2">BR 10247</strain>
    </source>
</reference>
<dbReference type="AlphaFoldDB" id="A0A176YXY7"/>
<dbReference type="EMBL" id="LSEF01000089">
    <property type="protein sequence ID" value="OAF11632.1"/>
    <property type="molecule type" value="Genomic_DNA"/>
</dbReference>
<protein>
    <submittedName>
        <fullName evidence="1">Uncharacterized protein</fullName>
    </submittedName>
</protein>
<dbReference type="Proteomes" id="UP000077173">
    <property type="component" value="Unassembled WGS sequence"/>
</dbReference>
<dbReference type="InterPro" id="IPR028994">
    <property type="entry name" value="Integrin_alpha_N"/>
</dbReference>
<gene>
    <name evidence="1" type="ORF">AXW67_22780</name>
</gene>
<organism evidence="1 2">
    <name type="scientific">Bradyrhizobium neotropicale</name>
    <dbReference type="NCBI Taxonomy" id="1497615"/>
    <lineage>
        <taxon>Bacteria</taxon>
        <taxon>Pseudomonadati</taxon>
        <taxon>Pseudomonadota</taxon>
        <taxon>Alphaproteobacteria</taxon>
        <taxon>Hyphomicrobiales</taxon>
        <taxon>Nitrobacteraceae</taxon>
        <taxon>Bradyrhizobium</taxon>
    </lineage>
</organism>